<dbReference type="SUPFAM" id="SSF48403">
    <property type="entry name" value="Ankyrin repeat"/>
    <property type="match status" value="1"/>
</dbReference>
<dbReference type="SMART" id="SM00248">
    <property type="entry name" value="ANK"/>
    <property type="match status" value="3"/>
</dbReference>
<evidence type="ECO:0000259" key="11">
    <source>
        <dbReference type="PROSITE" id="PS50172"/>
    </source>
</evidence>
<dbReference type="GO" id="GO:0005634">
    <property type="term" value="C:nucleus"/>
    <property type="evidence" value="ECO:0007669"/>
    <property type="project" value="UniProtKB-SubCell"/>
</dbReference>
<dbReference type="Pfam" id="PF23294">
    <property type="entry name" value="BRCT_TopB1_SLF1"/>
    <property type="match status" value="1"/>
</dbReference>
<keyword evidence="3" id="KW-0963">Cytoplasm</keyword>
<dbReference type="PROSITE" id="PS50088">
    <property type="entry name" value="ANK_REPEAT"/>
    <property type="match status" value="3"/>
</dbReference>
<evidence type="ECO:0000313" key="12">
    <source>
        <dbReference type="Proteomes" id="UP000504632"/>
    </source>
</evidence>
<dbReference type="OrthoDB" id="273147at2759"/>
<feature type="domain" description="BRCT" evidence="11">
    <location>
        <begin position="1"/>
        <end position="90"/>
    </location>
</feature>
<proteinExistence type="predicted"/>
<dbReference type="PROSITE" id="PS50297">
    <property type="entry name" value="ANK_REP_REGION"/>
    <property type="match status" value="3"/>
</dbReference>
<evidence type="ECO:0000256" key="2">
    <source>
        <dbReference type="ARBA" id="ARBA00004300"/>
    </source>
</evidence>
<dbReference type="Proteomes" id="UP000504632">
    <property type="component" value="Chromosome 1"/>
</dbReference>
<keyword evidence="9" id="KW-0040">ANK repeat</keyword>
<keyword evidence="12" id="KW-1185">Reference proteome</keyword>
<dbReference type="InterPro" id="IPR036420">
    <property type="entry name" value="BRCT_dom_sf"/>
</dbReference>
<dbReference type="InterPro" id="IPR001357">
    <property type="entry name" value="BRCT_dom"/>
</dbReference>
<dbReference type="SUPFAM" id="SSF52113">
    <property type="entry name" value="BRCT domain"/>
    <property type="match status" value="1"/>
</dbReference>
<evidence type="ECO:0000313" key="13">
    <source>
        <dbReference type="RefSeq" id="XP_030620544.1"/>
    </source>
</evidence>
<dbReference type="InterPro" id="IPR057595">
    <property type="entry name" value="TopB1_SLF1_BRCT"/>
</dbReference>
<dbReference type="GO" id="GO:1990166">
    <property type="term" value="P:protein localization to site of double-strand break"/>
    <property type="evidence" value="ECO:0007669"/>
    <property type="project" value="TreeGrafter"/>
</dbReference>
<accession>A0A6J2UKH7</accession>
<dbReference type="CDD" id="cd17738">
    <property type="entry name" value="BRCT_TopBP1_rpt7"/>
    <property type="match status" value="1"/>
</dbReference>
<dbReference type="InterPro" id="IPR042479">
    <property type="entry name" value="Slf1"/>
</dbReference>
<dbReference type="GO" id="GO:2000781">
    <property type="term" value="P:positive regulation of double-strand break repair"/>
    <property type="evidence" value="ECO:0007669"/>
    <property type="project" value="InterPro"/>
</dbReference>
<evidence type="ECO:0000256" key="4">
    <source>
        <dbReference type="ARBA" id="ARBA00022737"/>
    </source>
</evidence>
<dbReference type="InterPro" id="IPR002110">
    <property type="entry name" value="Ankyrin_rpt"/>
</dbReference>
<feature type="region of interest" description="Disordered" evidence="10">
    <location>
        <begin position="205"/>
        <end position="227"/>
    </location>
</feature>
<protein>
    <submittedName>
        <fullName evidence="13">SMC5-SMC6 complex localization factor protein 1</fullName>
    </submittedName>
</protein>
<keyword evidence="8" id="KW-0539">Nucleus</keyword>
<feature type="repeat" description="ANK" evidence="9">
    <location>
        <begin position="646"/>
        <end position="679"/>
    </location>
</feature>
<dbReference type="Pfam" id="PF00533">
    <property type="entry name" value="BRCT"/>
    <property type="match status" value="1"/>
</dbReference>
<dbReference type="GO" id="GO:0005813">
    <property type="term" value="C:centrosome"/>
    <property type="evidence" value="ECO:0007669"/>
    <property type="project" value="UniProtKB-SubCell"/>
</dbReference>
<dbReference type="GO" id="GO:0035861">
    <property type="term" value="C:site of double-strand break"/>
    <property type="evidence" value="ECO:0007669"/>
    <property type="project" value="TreeGrafter"/>
</dbReference>
<evidence type="ECO:0000256" key="5">
    <source>
        <dbReference type="ARBA" id="ARBA00022763"/>
    </source>
</evidence>
<keyword evidence="7" id="KW-0206">Cytoskeleton</keyword>
<gene>
    <name evidence="13" type="primary">slf1</name>
</gene>
<evidence type="ECO:0000256" key="9">
    <source>
        <dbReference type="PROSITE-ProRule" id="PRU00023"/>
    </source>
</evidence>
<feature type="compositionally biased region" description="Acidic residues" evidence="10">
    <location>
        <begin position="211"/>
        <end position="220"/>
    </location>
</feature>
<organism evidence="12 13">
    <name type="scientific">Chanos chanos</name>
    <name type="common">Milkfish</name>
    <name type="synonym">Mugil chanos</name>
    <dbReference type="NCBI Taxonomy" id="29144"/>
    <lineage>
        <taxon>Eukaryota</taxon>
        <taxon>Metazoa</taxon>
        <taxon>Chordata</taxon>
        <taxon>Craniata</taxon>
        <taxon>Vertebrata</taxon>
        <taxon>Euteleostomi</taxon>
        <taxon>Actinopterygii</taxon>
        <taxon>Neopterygii</taxon>
        <taxon>Teleostei</taxon>
        <taxon>Ostariophysi</taxon>
        <taxon>Gonorynchiformes</taxon>
        <taxon>Chanidae</taxon>
        <taxon>Chanos</taxon>
    </lineage>
</organism>
<dbReference type="PANTHER" id="PTHR46677">
    <property type="entry name" value="SMC5-SMC6 COMPLEX LOCALIZATION FACTOR PROTEIN 1"/>
    <property type="match status" value="1"/>
</dbReference>
<dbReference type="Pfam" id="PF12796">
    <property type="entry name" value="Ank_2"/>
    <property type="match status" value="1"/>
</dbReference>
<dbReference type="GO" id="GO:0006281">
    <property type="term" value="P:DNA repair"/>
    <property type="evidence" value="ECO:0007669"/>
    <property type="project" value="UniProtKB-KW"/>
</dbReference>
<feature type="repeat" description="ANK" evidence="9">
    <location>
        <begin position="680"/>
        <end position="703"/>
    </location>
</feature>
<evidence type="ECO:0000256" key="1">
    <source>
        <dbReference type="ARBA" id="ARBA00004123"/>
    </source>
</evidence>
<dbReference type="AlphaFoldDB" id="A0A6J2UKH7"/>
<evidence type="ECO:0000256" key="10">
    <source>
        <dbReference type="SAM" id="MobiDB-lite"/>
    </source>
</evidence>
<dbReference type="CTD" id="84250"/>
<dbReference type="PANTHER" id="PTHR46677:SF1">
    <property type="entry name" value="SMC5-SMC6 COMPLEX LOCALIZATION FACTOR PROTEIN 1"/>
    <property type="match status" value="1"/>
</dbReference>
<dbReference type="GeneID" id="115804311"/>
<evidence type="ECO:0000256" key="6">
    <source>
        <dbReference type="ARBA" id="ARBA00023204"/>
    </source>
</evidence>
<evidence type="ECO:0000256" key="8">
    <source>
        <dbReference type="ARBA" id="ARBA00023242"/>
    </source>
</evidence>
<dbReference type="PROSITE" id="PS50172">
    <property type="entry name" value="BRCT"/>
    <property type="match status" value="1"/>
</dbReference>
<name>A0A6J2UKH7_CHACN</name>
<keyword evidence="6" id="KW-0234">DNA repair</keyword>
<dbReference type="Gene3D" id="3.40.50.10190">
    <property type="entry name" value="BRCT domain"/>
    <property type="match status" value="2"/>
</dbReference>
<dbReference type="FunCoup" id="A0A6J2UKH7">
    <property type="interactions" value="534"/>
</dbReference>
<dbReference type="InterPro" id="IPR036770">
    <property type="entry name" value="Ankyrin_rpt-contain_sf"/>
</dbReference>
<evidence type="ECO:0000256" key="3">
    <source>
        <dbReference type="ARBA" id="ARBA00022490"/>
    </source>
</evidence>
<dbReference type="RefSeq" id="XP_030620544.1">
    <property type="nucleotide sequence ID" value="XM_030764684.1"/>
</dbReference>
<keyword evidence="4" id="KW-0677">Repeat</keyword>
<comment type="subcellular location">
    <subcellularLocation>
        <location evidence="2">Cytoplasm</location>
        <location evidence="2">Cytoskeleton</location>
        <location evidence="2">Microtubule organizing center</location>
        <location evidence="2">Centrosome</location>
    </subcellularLocation>
    <subcellularLocation>
        <location evidence="1">Nucleus</location>
    </subcellularLocation>
</comment>
<reference evidence="13" key="1">
    <citation type="submission" date="2025-08" db="UniProtKB">
        <authorList>
            <consortium name="RefSeq"/>
        </authorList>
    </citation>
    <scope>IDENTIFICATION</scope>
</reference>
<dbReference type="Gene3D" id="1.25.40.20">
    <property type="entry name" value="Ankyrin repeat-containing domain"/>
    <property type="match status" value="1"/>
</dbReference>
<keyword evidence="5" id="KW-0227">DNA damage</keyword>
<evidence type="ECO:0000256" key="7">
    <source>
        <dbReference type="ARBA" id="ARBA00023212"/>
    </source>
</evidence>
<sequence length="905" mass="99390">MVGRTRIFQISGIKNHQKKGELLHGIKLLGGKYYGSSIYREEMTHLIVHKALASEKFLAACAGGKWIVTPEYVLDSVKHGAWLPEASYELNLTARIPGLPNPLQTWRDKVTSGTASGAFQGWVVLLDIDDTTRRDIFLRILQAGRAVVYVDEPGSLDITHVLTKPATKHPSNCDAPCYPASYIAKHLFKSALSSLNWSISLHENSTRDESPAEGENESEESCSRLEDQSDVVNELVLLELETKLKDYISELEQRKTELVMVPELQSYYTSSPPSQAAAVDFSNVHSLIECGFFPQALEEIQGCLQPRVLPPATLIQSLMHHALHGDAKPYFFGLFCTVLHSILRNNPTCGSSASVKYFSQVLQCPQCKKGAWSFLQTSIRVCLSSTHTCHSMPRPAQLELLRFHGDLQAFILRLFQLELHAASSGMGSSRASVVYGMFWNVWEKTTLSSRAVRQLAGLLVEMTLWASSSKEERRQRMLCTLQELFSVVVEFWCQEHSQLNTSLVERGLEDLSQHIAIVCQDLPPDTLMEFIPSIPSMRLRMVVSDAFYRNICCRNGLIAGAEPLSLTKIVSSYLKALGSLCGRKPADATGGNTAIAANCANQGTDTGVYSVSSSPLSLSLSLSLSVGGSSLGKENIPRGLHRVNAAGETLLHRACKKNQVEILLRILALPGTDVNVKDHAGWTPLHEACNHGSSGCVRLLLQHCPALLLHTQVGGVSPLHDALLNGHEDIAKMLLRHAGSSLLQLRDIEGRTPLDLVATVTLREELRRCAEEADSVRAQGSEVNDLTFVESCSCLLSCLLLSYLSDHGIPTFDLQITPSPALSLTPELVRALTGRQGTAVKSIWGDPRAVRLAEDLQALVNMQHYMQQISPAIKQCQAPHTSLLMRLIQDLTNEGAALLQGNTHL</sequence>
<dbReference type="InParanoid" id="A0A6J2UKH7"/>
<feature type="repeat" description="ANK" evidence="9">
    <location>
        <begin position="714"/>
        <end position="737"/>
    </location>
</feature>
<dbReference type="SMART" id="SM00292">
    <property type="entry name" value="BRCT"/>
    <property type="match status" value="1"/>
</dbReference>